<evidence type="ECO:0000259" key="17">
    <source>
        <dbReference type="SMART" id="SM00483"/>
    </source>
</evidence>
<dbReference type="InterPro" id="IPR012340">
    <property type="entry name" value="NA-bd_OB-fold"/>
</dbReference>
<dbReference type="InterPro" id="IPR002054">
    <property type="entry name" value="DNA-dir_DNA_pol_X"/>
</dbReference>
<evidence type="ECO:0000313" key="19">
    <source>
        <dbReference type="EMBL" id="QHT96002.1"/>
    </source>
</evidence>
<dbReference type="Pfam" id="PF14716">
    <property type="entry name" value="HHH_8"/>
    <property type="match status" value="1"/>
</dbReference>
<keyword evidence="5" id="KW-0436">Ligase</keyword>
<evidence type="ECO:0000256" key="2">
    <source>
        <dbReference type="ARBA" id="ARBA00012417"/>
    </source>
</evidence>
<evidence type="ECO:0000259" key="18">
    <source>
        <dbReference type="SMART" id="SM00532"/>
    </source>
</evidence>
<dbReference type="Gene3D" id="1.10.150.110">
    <property type="entry name" value="DNA polymerase beta, N-terminal domain-like"/>
    <property type="match status" value="1"/>
</dbReference>
<dbReference type="InterPro" id="IPR010995">
    <property type="entry name" value="DNA_repair_Rad51/TF_NusA_a-hlx"/>
</dbReference>
<evidence type="ECO:0000256" key="8">
    <source>
        <dbReference type="ARBA" id="ARBA00022695"/>
    </source>
</evidence>
<dbReference type="InterPro" id="IPR013840">
    <property type="entry name" value="DNAligase_N"/>
</dbReference>
<dbReference type="SUPFAM" id="SSF52113">
    <property type="entry name" value="BRCT domain"/>
    <property type="match status" value="1"/>
</dbReference>
<proteinExistence type="predicted"/>
<feature type="domain" description="DNA-directed DNA polymerase X" evidence="17">
    <location>
        <begin position="100"/>
        <end position="412"/>
    </location>
</feature>
<evidence type="ECO:0000256" key="5">
    <source>
        <dbReference type="ARBA" id="ARBA00022598"/>
    </source>
</evidence>
<keyword evidence="8" id="KW-0548">Nucleotidyltransferase</keyword>
<dbReference type="InterPro" id="IPR010996">
    <property type="entry name" value="HHH_MUS81"/>
</dbReference>
<dbReference type="Pfam" id="PF14791">
    <property type="entry name" value="DNA_pol_B_thumb"/>
    <property type="match status" value="1"/>
</dbReference>
<evidence type="ECO:0000256" key="10">
    <source>
        <dbReference type="ARBA" id="ARBA00022763"/>
    </source>
</evidence>
<dbReference type="Pfam" id="PF01653">
    <property type="entry name" value="DNA_ligase_aden"/>
    <property type="match status" value="1"/>
</dbReference>
<keyword evidence="6" id="KW-0237">DNA synthesis</keyword>
<dbReference type="InterPro" id="IPR022312">
    <property type="entry name" value="DNA_pol_X"/>
</dbReference>
<dbReference type="SUPFAM" id="SSF81585">
    <property type="entry name" value="PsbU/PolX domain-like"/>
    <property type="match status" value="1"/>
</dbReference>
<dbReference type="Gene3D" id="3.30.210.10">
    <property type="entry name" value="DNA polymerase, thumb domain"/>
    <property type="match status" value="1"/>
</dbReference>
<comment type="catalytic activity">
    <reaction evidence="16">
        <text>DNA(n) + a 2'-deoxyribonucleoside 5'-triphosphate = DNA(n+1) + diphosphate</text>
        <dbReference type="Rhea" id="RHEA:22508"/>
        <dbReference type="Rhea" id="RHEA-COMP:17339"/>
        <dbReference type="Rhea" id="RHEA-COMP:17340"/>
        <dbReference type="ChEBI" id="CHEBI:33019"/>
        <dbReference type="ChEBI" id="CHEBI:61560"/>
        <dbReference type="ChEBI" id="CHEBI:173112"/>
        <dbReference type="EC" id="2.7.7.7"/>
    </reaction>
</comment>
<evidence type="ECO:0000256" key="11">
    <source>
        <dbReference type="ARBA" id="ARBA00022932"/>
    </source>
</evidence>
<dbReference type="Pfam" id="PF14792">
    <property type="entry name" value="DNA_pol_B_palm"/>
    <property type="match status" value="1"/>
</dbReference>
<dbReference type="Gene3D" id="3.40.50.10190">
    <property type="entry name" value="BRCT domain"/>
    <property type="match status" value="1"/>
</dbReference>
<comment type="catalytic activity">
    <reaction evidence="15">
        <text>NAD(+) + (deoxyribonucleotide)n-3'-hydroxyl + 5'-phospho-(deoxyribonucleotide)m = (deoxyribonucleotide)n+m + AMP + beta-nicotinamide D-nucleotide.</text>
        <dbReference type="EC" id="6.5.1.2"/>
    </reaction>
</comment>
<dbReference type="Gene3D" id="3.30.460.10">
    <property type="entry name" value="Beta Polymerase, domain 2"/>
    <property type="match status" value="1"/>
</dbReference>
<dbReference type="GO" id="GO:0006260">
    <property type="term" value="P:DNA replication"/>
    <property type="evidence" value="ECO:0007669"/>
    <property type="project" value="UniProtKB-KW"/>
</dbReference>
<keyword evidence="9" id="KW-0235">DNA replication</keyword>
<comment type="cofactor">
    <cofactor evidence="1">
        <name>Mn(2+)</name>
        <dbReference type="ChEBI" id="CHEBI:29035"/>
    </cofactor>
</comment>
<dbReference type="SUPFAM" id="SSF81301">
    <property type="entry name" value="Nucleotidyltransferase"/>
    <property type="match status" value="1"/>
</dbReference>
<evidence type="ECO:0000256" key="13">
    <source>
        <dbReference type="ARBA" id="ARBA00023204"/>
    </source>
</evidence>
<dbReference type="GO" id="GO:0000166">
    <property type="term" value="F:nucleotide binding"/>
    <property type="evidence" value="ECO:0007669"/>
    <property type="project" value="InterPro"/>
</dbReference>
<evidence type="ECO:0000256" key="4">
    <source>
        <dbReference type="ARBA" id="ARBA00016513"/>
    </source>
</evidence>
<dbReference type="GO" id="GO:0016829">
    <property type="term" value="F:lyase activity"/>
    <property type="evidence" value="ECO:0007669"/>
    <property type="project" value="UniProtKB-KW"/>
</dbReference>
<dbReference type="SUPFAM" id="SSF56091">
    <property type="entry name" value="DNA ligase/mRNA capping enzyme, catalytic domain"/>
    <property type="match status" value="1"/>
</dbReference>
<dbReference type="GO" id="GO:0003911">
    <property type="term" value="F:DNA ligase (NAD+) activity"/>
    <property type="evidence" value="ECO:0007669"/>
    <property type="project" value="UniProtKB-EC"/>
</dbReference>
<evidence type="ECO:0000256" key="1">
    <source>
        <dbReference type="ARBA" id="ARBA00001936"/>
    </source>
</evidence>
<evidence type="ECO:0000256" key="14">
    <source>
        <dbReference type="ARBA" id="ARBA00023239"/>
    </source>
</evidence>
<reference evidence="19" key="1">
    <citation type="journal article" date="2020" name="Nature">
        <title>Giant virus diversity and host interactions through global metagenomics.</title>
        <authorList>
            <person name="Schulz F."/>
            <person name="Roux S."/>
            <person name="Paez-Espino D."/>
            <person name="Jungbluth S."/>
            <person name="Walsh D.A."/>
            <person name="Denef V.J."/>
            <person name="McMahon K.D."/>
            <person name="Konstantinidis K.T."/>
            <person name="Eloe-Fadrosh E.A."/>
            <person name="Kyrpides N.C."/>
            <person name="Woyke T."/>
        </authorList>
    </citation>
    <scope>NUCLEOTIDE SEQUENCE</scope>
    <source>
        <strain evidence="19">GVMAG-M-3300024301-20</strain>
    </source>
</reference>
<dbReference type="Pfam" id="PF00533">
    <property type="entry name" value="BRCT"/>
    <property type="match status" value="1"/>
</dbReference>
<sequence length="1090" mass="123601">MSTNKINKIKKMKTLKMRPTIEFIIEEFDETHGKKYKLKPKNTTIKKGHIKFKIHNEPIVEKEKIEKLSYEPVSNKENHSEISLKTSLTNNIQQMETNKRYNEQFIELMEQLSIIMLKQGEPFRARAYQKAQETIMAYPDDITSPSDLKGAAGIGSTIMDKLEEFVSSGTLRVLEKEKTNPVNILSEIYGIGPVKAKDLVDKGVKSIAELEDRQNELLNDIQKVGLKYHHQIMQRIPREEIVQYEKLFASNFDSIKKSNTDKFEIVGSYRRGAQSSGDIDVIITGESGSVYKAFVDKMLETGVILEILSRGPSKTLVIAKLPHENSVARRVDFLYTPLQEFPFAILYFTGSKIFNTVMRQHGLNMGYTFNEHGIYHMENKKKGKQVTNHTFRSEKDIFDFLHLKYKEPTDRKDGRSVVKSTTVKEDIEFIIEDDEDQEEKTNDVLSPYSPSEKEAEQVIEDFKHDGLPILEGLNEKQLSTILIVANKKYYNEQPIMTDNQYDIVKEYIEKKYPTNQIVTKIGAQVEKNKTKLPYEMASMDKIKPDSNALQVWKQKFTGPDYVLSCKLDGVSGLYSTEDTDGPKLYTRGDGKIGQDISHLIPHLRLPKTKNVVIRGEFIIPKKVFNDKYKTTFANPRNMVAGIVNHKTISESVNDLHFVAYEVIKPELKPSEQMEYLATINVERVQNKIITKDKLTNEYLSDLLVDWRENNPYEIDGVIVADNQLYSRKSGNPEHAFAFKMVLSDQIAEAKVVNVIWGASKDGYLKPRVQIEPVNLGGVKIEYATGNNALFIEKNCIGIGAIVELIRSGDVIPKIIKVTTPAPEPKMPDVPYKWNETHVDIMLENVEDDPDVKEKNITGFFKGIGVEGLSSGNVARLVNAGYDSVPDIIHMSEDDFLQVEGFKGKMANKLYTGIQNKLKEASIVKLMASSNMFGRGFSEKKLELIMSELPDILVSTESMNKKISEIASIKGMAIKTSEAFVSKIEDFKDFLIDCELEYKLYESNNNSNSNTSSNDETHPLFGKSVVLTGTRDKDVIKYLETVGAKQGSGVSKNTFLVIAKSEDDDTGKAEEARKLHIPIISVDNFKKMYHL</sequence>
<evidence type="ECO:0000256" key="12">
    <source>
        <dbReference type="ARBA" id="ARBA00023027"/>
    </source>
</evidence>
<dbReference type="GO" id="GO:0006303">
    <property type="term" value="P:double-strand break repair via nonhomologous end joining"/>
    <property type="evidence" value="ECO:0007669"/>
    <property type="project" value="TreeGrafter"/>
</dbReference>
<dbReference type="AlphaFoldDB" id="A0A6C0ISK4"/>
<keyword evidence="14" id="KW-0456">Lyase</keyword>
<dbReference type="EC" id="2.7.7.7" evidence="2"/>
<dbReference type="Gene3D" id="3.30.470.30">
    <property type="entry name" value="DNA ligase/mRNA capping enzyme"/>
    <property type="match status" value="1"/>
</dbReference>
<evidence type="ECO:0000256" key="9">
    <source>
        <dbReference type="ARBA" id="ARBA00022705"/>
    </source>
</evidence>
<dbReference type="InterPro" id="IPR002008">
    <property type="entry name" value="DNA_pol_X_beta-like"/>
</dbReference>
<dbReference type="InterPro" id="IPR027421">
    <property type="entry name" value="DNA_pol_lamdba_lyase_dom_sf"/>
</dbReference>
<dbReference type="InterPro" id="IPR037160">
    <property type="entry name" value="DNA_Pol_thumb_sf"/>
</dbReference>
<keyword evidence="11" id="KW-0239">DNA-directed DNA polymerase</keyword>
<feature type="domain" description="NAD-dependent DNA ligase N-terminal" evidence="18">
    <location>
        <begin position="476"/>
        <end position="865"/>
    </location>
</feature>
<dbReference type="CDD" id="cd00141">
    <property type="entry name" value="NT_POLXc"/>
    <property type="match status" value="1"/>
</dbReference>
<dbReference type="GO" id="GO:0003887">
    <property type="term" value="F:DNA-directed DNA polymerase activity"/>
    <property type="evidence" value="ECO:0007669"/>
    <property type="project" value="UniProtKB-KW"/>
</dbReference>
<dbReference type="Pfam" id="PF03120">
    <property type="entry name" value="OB_DNA_ligase"/>
    <property type="match status" value="1"/>
</dbReference>
<dbReference type="FunFam" id="3.30.210.10:FF:000002">
    <property type="entry name" value="DNA polymerase"/>
    <property type="match status" value="1"/>
</dbReference>
<name>A0A6C0ISK4_9ZZZZ</name>
<dbReference type="InterPro" id="IPR018944">
    <property type="entry name" value="DNA_pol_lambd_fingers_domain"/>
</dbReference>
<evidence type="ECO:0000256" key="6">
    <source>
        <dbReference type="ARBA" id="ARBA00022634"/>
    </source>
</evidence>
<evidence type="ECO:0000256" key="3">
    <source>
        <dbReference type="ARBA" id="ARBA00012722"/>
    </source>
</evidence>
<keyword evidence="7" id="KW-0808">Transferase</keyword>
<protein>
    <recommendedName>
        <fullName evidence="4">DNA polymerase lambda</fullName>
        <ecNumber evidence="2">2.7.7.7</ecNumber>
        <ecNumber evidence="3">6.5.1.2</ecNumber>
    </recommendedName>
</protein>
<dbReference type="PANTHER" id="PTHR11276">
    <property type="entry name" value="DNA POLYMERASE TYPE-X FAMILY MEMBER"/>
    <property type="match status" value="1"/>
</dbReference>
<dbReference type="PANTHER" id="PTHR11276:SF28">
    <property type="entry name" value="DNA POLYMERASE LAMBDA"/>
    <property type="match status" value="1"/>
</dbReference>
<dbReference type="SUPFAM" id="SSF47794">
    <property type="entry name" value="Rad51 N-terminal domain-like"/>
    <property type="match status" value="1"/>
</dbReference>
<dbReference type="PRINTS" id="PR00869">
    <property type="entry name" value="DNAPOLX"/>
</dbReference>
<dbReference type="Gene3D" id="1.10.150.20">
    <property type="entry name" value="5' to 3' exonuclease, C-terminal subdomain"/>
    <property type="match status" value="1"/>
</dbReference>
<dbReference type="EMBL" id="MN740249">
    <property type="protein sequence ID" value="QHT96002.1"/>
    <property type="molecule type" value="Genomic_DNA"/>
</dbReference>
<dbReference type="SUPFAM" id="SSF50249">
    <property type="entry name" value="Nucleic acid-binding proteins"/>
    <property type="match status" value="1"/>
</dbReference>
<dbReference type="InterPro" id="IPR036420">
    <property type="entry name" value="BRCT_dom_sf"/>
</dbReference>
<dbReference type="Pfam" id="PF10391">
    <property type="entry name" value="DNA_pol_lambd_f"/>
    <property type="match status" value="1"/>
</dbReference>
<evidence type="ECO:0000256" key="15">
    <source>
        <dbReference type="ARBA" id="ARBA00034005"/>
    </source>
</evidence>
<dbReference type="SMART" id="SM00483">
    <property type="entry name" value="POLXc"/>
    <property type="match status" value="1"/>
</dbReference>
<evidence type="ECO:0000256" key="16">
    <source>
        <dbReference type="ARBA" id="ARBA00049244"/>
    </source>
</evidence>
<organism evidence="19">
    <name type="scientific">viral metagenome</name>
    <dbReference type="NCBI Taxonomy" id="1070528"/>
    <lineage>
        <taxon>unclassified sequences</taxon>
        <taxon>metagenomes</taxon>
        <taxon>organismal metagenomes</taxon>
    </lineage>
</organism>
<dbReference type="InterPro" id="IPR029398">
    <property type="entry name" value="PolB_thumb"/>
</dbReference>
<evidence type="ECO:0000256" key="7">
    <source>
        <dbReference type="ARBA" id="ARBA00022679"/>
    </source>
</evidence>
<accession>A0A6C0ISK4</accession>
<dbReference type="InterPro" id="IPR028207">
    <property type="entry name" value="DNA_pol_B_palm_palm"/>
</dbReference>
<dbReference type="Gene3D" id="2.40.50.140">
    <property type="entry name" value="Nucleic acid-binding proteins"/>
    <property type="match status" value="1"/>
</dbReference>
<dbReference type="GO" id="GO:0005634">
    <property type="term" value="C:nucleus"/>
    <property type="evidence" value="ECO:0007669"/>
    <property type="project" value="TreeGrafter"/>
</dbReference>
<dbReference type="InterPro" id="IPR001357">
    <property type="entry name" value="BRCT_dom"/>
</dbReference>
<dbReference type="SUPFAM" id="SSF47802">
    <property type="entry name" value="DNA polymerase beta, N-terminal domain-like"/>
    <property type="match status" value="1"/>
</dbReference>
<dbReference type="InterPro" id="IPR043519">
    <property type="entry name" value="NT_sf"/>
</dbReference>
<dbReference type="InterPro" id="IPR013839">
    <property type="entry name" value="DNAligase_adenylation"/>
</dbReference>
<dbReference type="PRINTS" id="PR00870">
    <property type="entry name" value="DNAPOLXBETA"/>
</dbReference>
<dbReference type="EC" id="6.5.1.2" evidence="3"/>
<dbReference type="InterPro" id="IPR004150">
    <property type="entry name" value="NAD_DNA_ligase_OB"/>
</dbReference>
<keyword evidence="13" id="KW-0234">DNA repair</keyword>
<dbReference type="SMART" id="SM00532">
    <property type="entry name" value="LIGANc"/>
    <property type="match status" value="1"/>
</dbReference>
<keyword evidence="12" id="KW-0520">NAD</keyword>
<keyword evidence="10" id="KW-0227">DNA damage</keyword>
<dbReference type="GO" id="GO:0003677">
    <property type="term" value="F:DNA binding"/>
    <property type="evidence" value="ECO:0007669"/>
    <property type="project" value="InterPro"/>
</dbReference>